<comment type="function">
    <text evidence="2">Pyridoxal 5'-phosphate (PLP)-binding protein, which may be involved in intracellular homeostatic regulation of pyridoxal 5'-phosphate (PLP), the active form of vitamin B6.</text>
</comment>
<dbReference type="PANTHER" id="PTHR10146:SF14">
    <property type="entry name" value="PYRIDOXAL PHOSPHATE HOMEOSTASIS PROTEIN"/>
    <property type="match status" value="1"/>
</dbReference>
<organism evidence="6 7">
    <name type="scientific">Clathrus columnatus</name>
    <dbReference type="NCBI Taxonomy" id="1419009"/>
    <lineage>
        <taxon>Eukaryota</taxon>
        <taxon>Fungi</taxon>
        <taxon>Dikarya</taxon>
        <taxon>Basidiomycota</taxon>
        <taxon>Agaricomycotina</taxon>
        <taxon>Agaricomycetes</taxon>
        <taxon>Phallomycetidae</taxon>
        <taxon>Phallales</taxon>
        <taxon>Clathraceae</taxon>
        <taxon>Clathrus</taxon>
    </lineage>
</organism>
<evidence type="ECO:0000256" key="3">
    <source>
        <dbReference type="PIRSR" id="PIRSR004848-1"/>
    </source>
</evidence>
<name>A0AAV5A151_9AGAM</name>
<feature type="modified residue" description="N6-(pyridoxal phosphate)lysine" evidence="2 3">
    <location>
        <position position="47"/>
    </location>
</feature>
<dbReference type="NCBIfam" id="TIGR00044">
    <property type="entry name" value="YggS family pyridoxal phosphate-dependent enzyme"/>
    <property type="match status" value="1"/>
</dbReference>
<dbReference type="Proteomes" id="UP001050691">
    <property type="component" value="Unassembled WGS sequence"/>
</dbReference>
<evidence type="ECO:0000256" key="4">
    <source>
        <dbReference type="RuleBase" id="RU004514"/>
    </source>
</evidence>
<dbReference type="HAMAP" id="MF_02087">
    <property type="entry name" value="PLP_homeostasis"/>
    <property type="match status" value="1"/>
</dbReference>
<dbReference type="Gene3D" id="3.20.20.10">
    <property type="entry name" value="Alanine racemase"/>
    <property type="match status" value="1"/>
</dbReference>
<dbReference type="AlphaFoldDB" id="A0AAV5A151"/>
<dbReference type="PROSITE" id="PS01211">
    <property type="entry name" value="UPF0001"/>
    <property type="match status" value="1"/>
</dbReference>
<dbReference type="SUPFAM" id="SSF51419">
    <property type="entry name" value="PLP-binding barrel"/>
    <property type="match status" value="1"/>
</dbReference>
<gene>
    <name evidence="6" type="ORF">Clacol_002571</name>
</gene>
<dbReference type="PANTHER" id="PTHR10146">
    <property type="entry name" value="PROLINE SYNTHETASE CO-TRANSCRIBED BACTERIAL HOMOLOG PROTEIN"/>
    <property type="match status" value="1"/>
</dbReference>
<dbReference type="PIRSF" id="PIRSF004848">
    <property type="entry name" value="YBL036c_PLPDEIII"/>
    <property type="match status" value="1"/>
</dbReference>
<sequence>MSAAPAISAVRGLEIKDALANVYNKIAIAKSMSSHQNLKPCLVAVSKFKPVTDIAAAYEANQKDFGENYVNEILEKAPILPADIRWHFIGHLQSNKAKTLAAIPNLYALHTLTSIKLATALNKARSPHSPLNVLLQVNTSGESSKAGLSPLTTLDYESSASSASPPSESEGLVTVARHVLTDCPNLYLMGLMTIGSLDNSLNTDVDNPDFQSLLHTRGILEEVLTREFPPLSSSHRWGNEHGRLVLSMGMSSDFEAAIRAGSGIVRVGTSIFGERQK</sequence>
<accession>A0AAV5A151</accession>
<evidence type="ECO:0000313" key="7">
    <source>
        <dbReference type="Proteomes" id="UP001050691"/>
    </source>
</evidence>
<reference evidence="6" key="1">
    <citation type="submission" date="2021-10" db="EMBL/GenBank/DDBJ databases">
        <title>De novo Genome Assembly of Clathrus columnatus (Basidiomycota, Fungi) Using Illumina and Nanopore Sequence Data.</title>
        <authorList>
            <person name="Ogiso-Tanaka E."/>
            <person name="Itagaki H."/>
            <person name="Hosoya T."/>
            <person name="Hosaka K."/>
        </authorList>
    </citation>
    <scope>NUCLEOTIDE SEQUENCE</scope>
    <source>
        <strain evidence="6">MO-923</strain>
    </source>
</reference>
<feature type="domain" description="Alanine racemase N-terminal" evidence="5">
    <location>
        <begin position="24"/>
        <end position="274"/>
    </location>
</feature>
<dbReference type="GO" id="GO:0030170">
    <property type="term" value="F:pyridoxal phosphate binding"/>
    <property type="evidence" value="ECO:0007669"/>
    <property type="project" value="UniProtKB-UniRule"/>
</dbReference>
<dbReference type="EMBL" id="BPWL01000003">
    <property type="protein sequence ID" value="GJJ08357.1"/>
    <property type="molecule type" value="Genomic_DNA"/>
</dbReference>
<protein>
    <recommendedName>
        <fullName evidence="2">Pyridoxal phosphate homeostasis protein</fullName>
        <shortName evidence="2">PLP homeostasis protein</shortName>
    </recommendedName>
</protein>
<dbReference type="CDD" id="cd06822">
    <property type="entry name" value="PLPDE_III_YBL036c_euk"/>
    <property type="match status" value="1"/>
</dbReference>
<dbReference type="InterPro" id="IPR011078">
    <property type="entry name" value="PyrdxlP_homeostasis"/>
</dbReference>
<evidence type="ECO:0000259" key="5">
    <source>
        <dbReference type="Pfam" id="PF01168"/>
    </source>
</evidence>
<dbReference type="InterPro" id="IPR029066">
    <property type="entry name" value="PLP-binding_barrel"/>
</dbReference>
<dbReference type="Pfam" id="PF01168">
    <property type="entry name" value="Ala_racemase_N"/>
    <property type="match status" value="1"/>
</dbReference>
<comment type="similarity">
    <text evidence="2 4">Belongs to the pyridoxal phosphate-binding protein YggS/PROSC family.</text>
</comment>
<evidence type="ECO:0000256" key="2">
    <source>
        <dbReference type="HAMAP-Rule" id="MF_03225"/>
    </source>
</evidence>
<comment type="cofactor">
    <cofactor evidence="3">
        <name>pyridoxal 5'-phosphate</name>
        <dbReference type="ChEBI" id="CHEBI:597326"/>
    </cofactor>
</comment>
<evidence type="ECO:0000256" key="1">
    <source>
        <dbReference type="ARBA" id="ARBA00022898"/>
    </source>
</evidence>
<proteinExistence type="inferred from homology"/>
<keyword evidence="1 2" id="KW-0663">Pyridoxal phosphate</keyword>
<evidence type="ECO:0000313" key="6">
    <source>
        <dbReference type="EMBL" id="GJJ08357.1"/>
    </source>
</evidence>
<dbReference type="InterPro" id="IPR001608">
    <property type="entry name" value="Ala_racemase_N"/>
</dbReference>
<keyword evidence="7" id="KW-1185">Reference proteome</keyword>
<comment type="caution">
    <text evidence="6">The sequence shown here is derived from an EMBL/GenBank/DDBJ whole genome shotgun (WGS) entry which is preliminary data.</text>
</comment>